<proteinExistence type="inferred from homology"/>
<dbReference type="GO" id="GO:0006605">
    <property type="term" value="P:protein targeting"/>
    <property type="evidence" value="ECO:0007669"/>
    <property type="project" value="UniProtKB-UniRule"/>
</dbReference>
<evidence type="ECO:0000256" key="5">
    <source>
        <dbReference type="ARBA" id="ARBA00022927"/>
    </source>
</evidence>
<dbReference type="GO" id="GO:0005886">
    <property type="term" value="C:plasma membrane"/>
    <property type="evidence" value="ECO:0007669"/>
    <property type="project" value="UniProtKB-SubCell"/>
</dbReference>
<keyword evidence="8 9" id="KW-0472">Membrane</keyword>
<dbReference type="GO" id="GO:0065002">
    <property type="term" value="P:intracellular protein transmembrane transport"/>
    <property type="evidence" value="ECO:0007669"/>
    <property type="project" value="UniProtKB-UniRule"/>
</dbReference>
<protein>
    <recommendedName>
        <fullName evidence="9">Protein translocase subunit SecE</fullName>
    </recommendedName>
</protein>
<comment type="subunit">
    <text evidence="9">Component of the Sec protein translocase complex. Heterotrimer consisting of SecY, SecE and SecG subunits. The heterotrimers can form oligomers, although 1 heterotrimer is thought to be able to translocate proteins. Interacts with the ribosome. Interacts with SecDF, and other proteins may be involved. Interacts with SecA.</text>
</comment>
<comment type="subcellular location">
    <subcellularLocation>
        <location evidence="9">Cell membrane</location>
        <topology evidence="9">Single-pass membrane protein</topology>
    </subcellularLocation>
    <subcellularLocation>
        <location evidence="1">Membrane</location>
    </subcellularLocation>
</comment>
<evidence type="ECO:0000256" key="1">
    <source>
        <dbReference type="ARBA" id="ARBA00004370"/>
    </source>
</evidence>
<evidence type="ECO:0000313" key="11">
    <source>
        <dbReference type="Proteomes" id="UP000034190"/>
    </source>
</evidence>
<evidence type="ECO:0000256" key="9">
    <source>
        <dbReference type="HAMAP-Rule" id="MF_00422"/>
    </source>
</evidence>
<dbReference type="InterPro" id="IPR038379">
    <property type="entry name" value="SecE_sf"/>
</dbReference>
<keyword evidence="2 9" id="KW-0813">Transport</keyword>
<feature type="transmembrane region" description="Helical" evidence="9">
    <location>
        <begin position="38"/>
        <end position="60"/>
    </location>
</feature>
<evidence type="ECO:0000256" key="2">
    <source>
        <dbReference type="ARBA" id="ARBA00022448"/>
    </source>
</evidence>
<dbReference type="NCBIfam" id="TIGR00964">
    <property type="entry name" value="secE_bact"/>
    <property type="match status" value="1"/>
</dbReference>
<evidence type="ECO:0000256" key="8">
    <source>
        <dbReference type="ARBA" id="ARBA00023136"/>
    </source>
</evidence>
<evidence type="ECO:0000256" key="7">
    <source>
        <dbReference type="ARBA" id="ARBA00023010"/>
    </source>
</evidence>
<evidence type="ECO:0000256" key="6">
    <source>
        <dbReference type="ARBA" id="ARBA00022989"/>
    </source>
</evidence>
<organism evidence="10 11">
    <name type="scientific">Candidatus Falkowbacteria bacterium GW2011_GWA2_41_14</name>
    <dbReference type="NCBI Taxonomy" id="1618635"/>
    <lineage>
        <taxon>Bacteria</taxon>
        <taxon>Candidatus Falkowiibacteriota</taxon>
    </lineage>
</organism>
<dbReference type="Proteomes" id="UP000034190">
    <property type="component" value="Unassembled WGS sequence"/>
</dbReference>
<dbReference type="GO" id="GO:0043952">
    <property type="term" value="P:protein transport by the Sec complex"/>
    <property type="evidence" value="ECO:0007669"/>
    <property type="project" value="UniProtKB-UniRule"/>
</dbReference>
<dbReference type="InterPro" id="IPR005807">
    <property type="entry name" value="SecE_bac"/>
</dbReference>
<evidence type="ECO:0000313" key="10">
    <source>
        <dbReference type="EMBL" id="KKR91765.1"/>
    </source>
</evidence>
<dbReference type="Pfam" id="PF00584">
    <property type="entry name" value="SecE"/>
    <property type="match status" value="1"/>
</dbReference>
<evidence type="ECO:0000256" key="4">
    <source>
        <dbReference type="ARBA" id="ARBA00022692"/>
    </source>
</evidence>
<dbReference type="HAMAP" id="MF_00422">
    <property type="entry name" value="SecE"/>
    <property type="match status" value="1"/>
</dbReference>
<dbReference type="AlphaFoldDB" id="A0A0G0X533"/>
<evidence type="ECO:0000256" key="3">
    <source>
        <dbReference type="ARBA" id="ARBA00022475"/>
    </source>
</evidence>
<comment type="similarity">
    <text evidence="9">Belongs to the SecE/SEC61-gamma family.</text>
</comment>
<dbReference type="PANTHER" id="PTHR33910:SF1">
    <property type="entry name" value="PROTEIN TRANSLOCASE SUBUNIT SECE"/>
    <property type="match status" value="1"/>
</dbReference>
<reference evidence="10 11" key="1">
    <citation type="journal article" date="2015" name="Nature">
        <title>rRNA introns, odd ribosomes, and small enigmatic genomes across a large radiation of phyla.</title>
        <authorList>
            <person name="Brown C.T."/>
            <person name="Hug L.A."/>
            <person name="Thomas B.C."/>
            <person name="Sharon I."/>
            <person name="Castelle C.J."/>
            <person name="Singh A."/>
            <person name="Wilkins M.J."/>
            <person name="Williams K.H."/>
            <person name="Banfield J.F."/>
        </authorList>
    </citation>
    <scope>NUCLEOTIDE SEQUENCE [LARGE SCALE GENOMIC DNA]</scope>
</reference>
<dbReference type="GO" id="GO:0009306">
    <property type="term" value="P:protein secretion"/>
    <property type="evidence" value="ECO:0007669"/>
    <property type="project" value="UniProtKB-UniRule"/>
</dbReference>
<keyword evidence="4 9" id="KW-0812">Transmembrane</keyword>
<keyword evidence="7 9" id="KW-0811">Translocation</keyword>
<dbReference type="PROSITE" id="PS01067">
    <property type="entry name" value="SECE_SEC61G"/>
    <property type="match status" value="1"/>
</dbReference>
<accession>A0A0G0X533</accession>
<dbReference type="EMBL" id="LCAP01000002">
    <property type="protein sequence ID" value="KKR91765.1"/>
    <property type="molecule type" value="Genomic_DNA"/>
</dbReference>
<keyword evidence="5 9" id="KW-0653">Protein transport</keyword>
<dbReference type="GO" id="GO:0008320">
    <property type="term" value="F:protein transmembrane transporter activity"/>
    <property type="evidence" value="ECO:0007669"/>
    <property type="project" value="UniProtKB-UniRule"/>
</dbReference>
<keyword evidence="3 9" id="KW-1003">Cell membrane</keyword>
<keyword evidence="6 9" id="KW-1133">Transmembrane helix</keyword>
<name>A0A0G0X533_9BACT</name>
<dbReference type="PANTHER" id="PTHR33910">
    <property type="entry name" value="PROTEIN TRANSLOCASE SUBUNIT SECE"/>
    <property type="match status" value="1"/>
</dbReference>
<comment type="function">
    <text evidence="9">Essential subunit of the Sec protein translocation channel SecYEG. Clamps together the 2 halves of SecY. May contact the channel plug during translocation.</text>
</comment>
<dbReference type="InterPro" id="IPR001901">
    <property type="entry name" value="Translocase_SecE/Sec61-g"/>
</dbReference>
<comment type="caution">
    <text evidence="10">The sequence shown here is derived from an EMBL/GenBank/DDBJ whole genome shotgun (WGS) entry which is preliminary data.</text>
</comment>
<gene>
    <name evidence="9" type="primary">secE</name>
    <name evidence="10" type="ORF">UU43_C0002G0074</name>
</gene>
<sequence>MDKEKKSNGVNKIIEYLKASIEEMKKVAWPTKKETYNYTLLVIFISLGVALFLGLLDIIFSKGLEYLIING</sequence>
<dbReference type="Gene3D" id="1.20.5.1030">
    <property type="entry name" value="Preprotein translocase secy subunit"/>
    <property type="match status" value="1"/>
</dbReference>